<name>A0A1B0B163_9MUSC</name>
<evidence type="ECO:0000313" key="2">
    <source>
        <dbReference type="Proteomes" id="UP000092460"/>
    </source>
</evidence>
<keyword evidence="2" id="KW-1185">Reference proteome</keyword>
<dbReference type="EMBL" id="JXJN01007013">
    <property type="status" value="NOT_ANNOTATED_CDS"/>
    <property type="molecule type" value="Genomic_DNA"/>
</dbReference>
<dbReference type="EMBL" id="JXJN01007012">
    <property type="status" value="NOT_ANNOTATED_CDS"/>
    <property type="molecule type" value="Genomic_DNA"/>
</dbReference>
<dbReference type="EnsemblMetazoa" id="GPPI015429-RA">
    <property type="protein sequence ID" value="GPPI015429-PA"/>
    <property type="gene ID" value="GPPI015429"/>
</dbReference>
<protein>
    <submittedName>
        <fullName evidence="1">Uncharacterized protein</fullName>
    </submittedName>
</protein>
<reference evidence="1" key="2">
    <citation type="submission" date="2020-05" db="UniProtKB">
        <authorList>
            <consortium name="EnsemblMetazoa"/>
        </authorList>
    </citation>
    <scope>IDENTIFICATION</scope>
    <source>
        <strain evidence="1">IAEA</strain>
    </source>
</reference>
<dbReference type="Proteomes" id="UP000092460">
    <property type="component" value="Unassembled WGS sequence"/>
</dbReference>
<dbReference type="STRING" id="67801.A0A1B0B163"/>
<dbReference type="VEuPathDB" id="VectorBase:GPPI015429"/>
<dbReference type="AlphaFoldDB" id="A0A1B0B163"/>
<proteinExistence type="predicted"/>
<reference evidence="2" key="1">
    <citation type="submission" date="2015-01" db="EMBL/GenBank/DDBJ databases">
        <authorList>
            <person name="Aksoy S."/>
            <person name="Warren W."/>
            <person name="Wilson R.K."/>
        </authorList>
    </citation>
    <scope>NUCLEOTIDE SEQUENCE [LARGE SCALE GENOMIC DNA]</scope>
    <source>
        <strain evidence="2">IAEA</strain>
    </source>
</reference>
<evidence type="ECO:0000313" key="1">
    <source>
        <dbReference type="EnsemblMetazoa" id="GPPI015429-PA"/>
    </source>
</evidence>
<organism evidence="1 2">
    <name type="scientific">Glossina palpalis gambiensis</name>
    <dbReference type="NCBI Taxonomy" id="67801"/>
    <lineage>
        <taxon>Eukaryota</taxon>
        <taxon>Metazoa</taxon>
        <taxon>Ecdysozoa</taxon>
        <taxon>Arthropoda</taxon>
        <taxon>Hexapoda</taxon>
        <taxon>Insecta</taxon>
        <taxon>Pterygota</taxon>
        <taxon>Neoptera</taxon>
        <taxon>Endopterygota</taxon>
        <taxon>Diptera</taxon>
        <taxon>Brachycera</taxon>
        <taxon>Muscomorpha</taxon>
        <taxon>Hippoboscoidea</taxon>
        <taxon>Glossinidae</taxon>
        <taxon>Glossina</taxon>
    </lineage>
</organism>
<sequence>MYRFFFFHCFVFRYFKSVLQRYARVSGEHVTQCEYTTTRLQQQNMKPLLSICWFMNAILTTAFNTPIGTEKLIVDISKETLVQAPGKLIDGELDHLDNLYADNLVVMRKRGVQHKRELRKRKQKWLQNGHGT</sequence>
<accession>A0A1B0B163</accession>